<keyword evidence="3" id="KW-1185">Reference proteome</keyword>
<dbReference type="AlphaFoldDB" id="M0NPS6"/>
<feature type="domain" description="ATPase dynein-related AAA" evidence="1">
    <location>
        <begin position="6"/>
        <end position="149"/>
    </location>
</feature>
<dbReference type="GO" id="GO:0005524">
    <property type="term" value="F:ATP binding"/>
    <property type="evidence" value="ECO:0007669"/>
    <property type="project" value="InterPro"/>
</dbReference>
<organism evidence="2 3">
    <name type="scientific">Halorubrum kocurii JCM 14978</name>
    <dbReference type="NCBI Taxonomy" id="1230456"/>
    <lineage>
        <taxon>Archaea</taxon>
        <taxon>Methanobacteriati</taxon>
        <taxon>Methanobacteriota</taxon>
        <taxon>Stenosarchaea group</taxon>
        <taxon>Halobacteria</taxon>
        <taxon>Halobacteriales</taxon>
        <taxon>Haloferacaceae</taxon>
        <taxon>Halorubrum</taxon>
    </lineage>
</organism>
<dbReference type="Proteomes" id="UP000011546">
    <property type="component" value="Unassembled WGS sequence"/>
</dbReference>
<dbReference type="GO" id="GO:0016887">
    <property type="term" value="F:ATP hydrolysis activity"/>
    <property type="evidence" value="ECO:0007669"/>
    <property type="project" value="InterPro"/>
</dbReference>
<dbReference type="STRING" id="1230456.C468_14133"/>
<accession>M0NPS6</accession>
<dbReference type="Gene3D" id="3.40.50.300">
    <property type="entry name" value="P-loop containing nucleotide triphosphate hydrolases"/>
    <property type="match status" value="1"/>
</dbReference>
<reference evidence="2 3" key="1">
    <citation type="journal article" date="2014" name="PLoS Genet.">
        <title>Phylogenetically driven sequencing of extremely halophilic archaea reveals strategies for static and dynamic osmo-response.</title>
        <authorList>
            <person name="Becker E.A."/>
            <person name="Seitzer P.M."/>
            <person name="Tritt A."/>
            <person name="Larsen D."/>
            <person name="Krusor M."/>
            <person name="Yao A.I."/>
            <person name="Wu D."/>
            <person name="Madern D."/>
            <person name="Eisen J.A."/>
            <person name="Darling A.E."/>
            <person name="Facciotti M.T."/>
        </authorList>
    </citation>
    <scope>NUCLEOTIDE SEQUENCE [LARGE SCALE GENOMIC DNA]</scope>
    <source>
        <strain evidence="2 3">JCM 14978</strain>
    </source>
</reference>
<dbReference type="SUPFAM" id="SSF52540">
    <property type="entry name" value="P-loop containing nucleoside triphosphate hydrolases"/>
    <property type="match status" value="1"/>
</dbReference>
<sequence length="284" mass="32391">MNQESKSLENKQIRFVTFHPSFSYEDFIEGLTAKETDNGSVSYKMDPGIFKDVCTDAKEAYRQTPEGQQAPPYVLIIDEINRGNLAKIFGETITQLELDKRLDADEEVELSLAHSGDPFVVPPNLYLIGTMNTADQSISLVDAALRRRFGFLSFPPEYEVFEEAYDFKEMDPELTRVLEASITALEIINRNILDTGELGKGKQVGHSYLLNHESVDDVVNAWRFNILPLLDEYYFGDIERLQSVLFETESSALFDVERREIDTFDRETLLAELEGLQTRSAYDV</sequence>
<proteinExistence type="predicted"/>
<gene>
    <name evidence="2" type="ORF">C468_14133</name>
</gene>
<comment type="caution">
    <text evidence="2">The sequence shown here is derived from an EMBL/GenBank/DDBJ whole genome shotgun (WGS) entry which is preliminary data.</text>
</comment>
<name>M0NPS6_9EURY</name>
<dbReference type="Pfam" id="PF07728">
    <property type="entry name" value="AAA_5"/>
    <property type="match status" value="1"/>
</dbReference>
<dbReference type="PATRIC" id="fig|1230456.3.peg.2816"/>
<evidence type="ECO:0000313" key="2">
    <source>
        <dbReference type="EMBL" id="EMA59937.1"/>
    </source>
</evidence>
<evidence type="ECO:0000259" key="1">
    <source>
        <dbReference type="Pfam" id="PF07728"/>
    </source>
</evidence>
<dbReference type="InterPro" id="IPR011704">
    <property type="entry name" value="ATPase_dyneun-rel_AAA"/>
</dbReference>
<evidence type="ECO:0000313" key="3">
    <source>
        <dbReference type="Proteomes" id="UP000011546"/>
    </source>
</evidence>
<protein>
    <submittedName>
        <fullName evidence="2">ATPase associated with various cellular activities AAA_5</fullName>
    </submittedName>
</protein>
<dbReference type="InterPro" id="IPR027417">
    <property type="entry name" value="P-loop_NTPase"/>
</dbReference>
<dbReference type="InterPro" id="IPR052934">
    <property type="entry name" value="Methyl-DNA_Rec/Restrict_Enz"/>
</dbReference>
<dbReference type="PANTHER" id="PTHR37291">
    <property type="entry name" value="5-METHYLCYTOSINE-SPECIFIC RESTRICTION ENZYME B"/>
    <property type="match status" value="1"/>
</dbReference>
<dbReference type="PANTHER" id="PTHR37291:SF1">
    <property type="entry name" value="TYPE IV METHYL-DIRECTED RESTRICTION ENZYME ECOKMCRB SUBUNIT"/>
    <property type="match status" value="1"/>
</dbReference>
<dbReference type="EMBL" id="AOJH01000083">
    <property type="protein sequence ID" value="EMA59937.1"/>
    <property type="molecule type" value="Genomic_DNA"/>
</dbReference>